<keyword evidence="4" id="KW-1185">Reference proteome</keyword>
<proteinExistence type="predicted"/>
<evidence type="ECO:0000313" key="3">
    <source>
        <dbReference type="EnsemblMetazoa" id="ADAC008223-PA"/>
    </source>
</evidence>
<gene>
    <name evidence="2" type="ORF">AND_008223</name>
</gene>
<evidence type="ECO:0000313" key="4">
    <source>
        <dbReference type="Proteomes" id="UP000000673"/>
    </source>
</evidence>
<evidence type="ECO:0000313" key="2">
    <source>
        <dbReference type="EMBL" id="ETN60189.1"/>
    </source>
</evidence>
<reference evidence="2" key="3">
    <citation type="journal article" date="2013" name="Nucleic Acids Res.">
        <title>The genome of Anopheles darlingi, the main neotropical malaria vector.</title>
        <authorList>
            <person name="Marinotti O."/>
            <person name="Cerqueira G.C."/>
            <person name="de Almeida L.G."/>
            <person name="Ferro M.I."/>
            <person name="Loreto E.L."/>
            <person name="Zaha A."/>
            <person name="Teixeira S.M."/>
            <person name="Wespiser A.R."/>
            <person name="Almeida E Silva A."/>
            <person name="Schlindwein A.D."/>
            <person name="Pacheco A.C."/>
            <person name="Silva A.L."/>
            <person name="Graveley B.R."/>
            <person name="Walenz B.P."/>
            <person name="Lima Bde A."/>
            <person name="Ribeiro C.A."/>
            <person name="Nunes-Silva C.G."/>
            <person name="de Carvalho C.R."/>
            <person name="Soares C.M."/>
            <person name="de Menezes C.B."/>
            <person name="Matiolli C."/>
            <person name="Caffrey D."/>
            <person name="Araujo D.A."/>
            <person name="de Oliveira D.M."/>
            <person name="Golenbock D."/>
            <person name="Grisard E.C."/>
            <person name="Fantinatti-Garboggini F."/>
            <person name="de Carvalho F.M."/>
            <person name="Barcellos F.G."/>
            <person name="Prosdocimi F."/>
            <person name="May G."/>
            <person name="Azevedo Junior G.M."/>
            <person name="Guimaraes G.M."/>
            <person name="Goldman G.H."/>
            <person name="Padilha I.Q."/>
            <person name="Batista Jda S."/>
            <person name="Ferro J.A."/>
            <person name="Ribeiro J.M."/>
            <person name="Fietto J.L."/>
            <person name="Dabbas K.M."/>
            <person name="Cerdeira L."/>
            <person name="Agnez-Lima L.F."/>
            <person name="Brocchi M."/>
            <person name="de Carvalho M.O."/>
            <person name="Teixeira Mde M."/>
            <person name="Diniz Maia Mde M."/>
            <person name="Goldman M.H."/>
            <person name="Cruz Schneider M.P."/>
            <person name="Felipe M.S."/>
            <person name="Hungria M."/>
            <person name="Nicolas M.F."/>
            <person name="Pereira M."/>
            <person name="Montes M.A."/>
            <person name="Cantao M.E."/>
            <person name="Vincentz M."/>
            <person name="Rafael M.S."/>
            <person name="Silverman N."/>
            <person name="Stoco P.H."/>
            <person name="Souza R.C."/>
            <person name="Vicentini R."/>
            <person name="Gazzinelli R.T."/>
            <person name="Neves Rde O."/>
            <person name="Silva R."/>
            <person name="Astolfi-Filho S."/>
            <person name="Maciel T.E."/>
            <person name="Urmenyi T.P."/>
            <person name="Tadei W.P."/>
            <person name="Camargo E.P."/>
            <person name="de Vasconcelos A.T."/>
        </authorList>
    </citation>
    <scope>NUCLEOTIDE SEQUENCE</scope>
</reference>
<dbReference type="EMBL" id="ADMH02001962">
    <property type="protein sequence ID" value="ETN60189.1"/>
    <property type="molecule type" value="Genomic_DNA"/>
</dbReference>
<feature type="region of interest" description="Disordered" evidence="1">
    <location>
        <begin position="1"/>
        <end position="67"/>
    </location>
</feature>
<dbReference type="VEuPathDB" id="VectorBase:ADAC008223"/>
<organism evidence="2">
    <name type="scientific">Anopheles darlingi</name>
    <name type="common">Mosquito</name>
    <dbReference type="NCBI Taxonomy" id="43151"/>
    <lineage>
        <taxon>Eukaryota</taxon>
        <taxon>Metazoa</taxon>
        <taxon>Ecdysozoa</taxon>
        <taxon>Arthropoda</taxon>
        <taxon>Hexapoda</taxon>
        <taxon>Insecta</taxon>
        <taxon>Pterygota</taxon>
        <taxon>Neoptera</taxon>
        <taxon>Endopterygota</taxon>
        <taxon>Diptera</taxon>
        <taxon>Nematocera</taxon>
        <taxon>Culicoidea</taxon>
        <taxon>Culicidae</taxon>
        <taxon>Anophelinae</taxon>
        <taxon>Anopheles</taxon>
    </lineage>
</organism>
<reference evidence="3" key="4">
    <citation type="submission" date="2015-06" db="UniProtKB">
        <authorList>
            <consortium name="EnsemblMetazoa"/>
        </authorList>
    </citation>
    <scope>IDENTIFICATION</scope>
</reference>
<dbReference type="Proteomes" id="UP000000673">
    <property type="component" value="Unassembled WGS sequence"/>
</dbReference>
<sequence length="67" mass="6927">MIKKTPLARGGGSGKTMVGPLPTTTTTTVVVTVTPRDGGKQANRNHPKPVVCPANRRTADDSGQQTA</sequence>
<name>W5JBP2_ANODA</name>
<reference evidence="2 4" key="1">
    <citation type="journal article" date="2010" name="BMC Genomics">
        <title>Combination of measures distinguishes pre-miRNAs from other stem-loops in the genome of the newly sequenced Anopheles darlingi.</title>
        <authorList>
            <person name="Mendes N.D."/>
            <person name="Freitas A.T."/>
            <person name="Vasconcelos A.T."/>
            <person name="Sagot M.F."/>
        </authorList>
    </citation>
    <scope>NUCLEOTIDE SEQUENCE</scope>
</reference>
<protein>
    <submittedName>
        <fullName evidence="2 3">Uncharacterized protein</fullName>
    </submittedName>
</protein>
<reference evidence="2" key="2">
    <citation type="submission" date="2010-05" db="EMBL/GenBank/DDBJ databases">
        <authorList>
            <person name="Almeida L.G."/>
            <person name="Nicolas M.F."/>
            <person name="Souza R.C."/>
            <person name="Vasconcelos A.T.R."/>
        </authorList>
    </citation>
    <scope>NUCLEOTIDE SEQUENCE</scope>
</reference>
<dbReference type="EnsemblMetazoa" id="ADAC008223-RA">
    <property type="protein sequence ID" value="ADAC008223-PA"/>
    <property type="gene ID" value="ADAC008223"/>
</dbReference>
<feature type="compositionally biased region" description="Low complexity" evidence="1">
    <location>
        <begin position="23"/>
        <end position="34"/>
    </location>
</feature>
<accession>W5JBP2</accession>
<dbReference type="HOGENOM" id="CLU_2814501_0_0_1"/>
<dbReference type="AlphaFoldDB" id="W5JBP2"/>
<evidence type="ECO:0000256" key="1">
    <source>
        <dbReference type="SAM" id="MobiDB-lite"/>
    </source>
</evidence>